<dbReference type="PIRSF" id="PIRSF002741">
    <property type="entry name" value="MppA"/>
    <property type="match status" value="1"/>
</dbReference>
<organism evidence="6 7">
    <name type="scientific">Leucobacter viscericola</name>
    <dbReference type="NCBI Taxonomy" id="2714935"/>
    <lineage>
        <taxon>Bacteria</taxon>
        <taxon>Bacillati</taxon>
        <taxon>Actinomycetota</taxon>
        <taxon>Actinomycetes</taxon>
        <taxon>Micrococcales</taxon>
        <taxon>Microbacteriaceae</taxon>
        <taxon>Leucobacter</taxon>
    </lineage>
</organism>
<dbReference type="GO" id="GO:0042597">
    <property type="term" value="C:periplasmic space"/>
    <property type="evidence" value="ECO:0007669"/>
    <property type="project" value="UniProtKB-ARBA"/>
</dbReference>
<dbReference type="Gene3D" id="3.40.190.10">
    <property type="entry name" value="Periplasmic binding protein-like II"/>
    <property type="match status" value="1"/>
</dbReference>
<dbReference type="AlphaFoldDB" id="A0A6G7XED0"/>
<proteinExistence type="inferred from homology"/>
<feature type="signal peptide" evidence="4">
    <location>
        <begin position="1"/>
        <end position="23"/>
    </location>
</feature>
<dbReference type="EMBL" id="CP049863">
    <property type="protein sequence ID" value="QIK62826.1"/>
    <property type="molecule type" value="Genomic_DNA"/>
</dbReference>
<evidence type="ECO:0000256" key="2">
    <source>
        <dbReference type="ARBA" id="ARBA00022448"/>
    </source>
</evidence>
<dbReference type="CDD" id="cd00995">
    <property type="entry name" value="PBP2_NikA_DppA_OppA_like"/>
    <property type="match status" value="1"/>
</dbReference>
<evidence type="ECO:0000313" key="6">
    <source>
        <dbReference type="EMBL" id="QIK62826.1"/>
    </source>
</evidence>
<dbReference type="SUPFAM" id="SSF53850">
    <property type="entry name" value="Periplasmic binding protein-like II"/>
    <property type="match status" value="1"/>
</dbReference>
<dbReference type="InterPro" id="IPR039424">
    <property type="entry name" value="SBP_5"/>
</dbReference>
<dbReference type="PANTHER" id="PTHR30290:SF9">
    <property type="entry name" value="OLIGOPEPTIDE-BINDING PROTEIN APPA"/>
    <property type="match status" value="1"/>
</dbReference>
<dbReference type="Gene3D" id="3.10.105.10">
    <property type="entry name" value="Dipeptide-binding Protein, Domain 3"/>
    <property type="match status" value="1"/>
</dbReference>
<keyword evidence="2" id="KW-0813">Transport</keyword>
<protein>
    <submittedName>
        <fullName evidence="6">ABC transporter substrate-binding protein</fullName>
    </submittedName>
</protein>
<reference evidence="6 7" key="1">
    <citation type="submission" date="2020-03" db="EMBL/GenBank/DDBJ databases">
        <title>Leucobacter sp. nov., isolated from beetles.</title>
        <authorList>
            <person name="Hyun D.-W."/>
            <person name="Bae J.-W."/>
        </authorList>
    </citation>
    <scope>NUCLEOTIDE SEQUENCE [LARGE SCALE GENOMIC DNA]</scope>
    <source>
        <strain evidence="6 7">HDW9C</strain>
    </source>
</reference>
<dbReference type="GO" id="GO:0043190">
    <property type="term" value="C:ATP-binding cassette (ABC) transporter complex"/>
    <property type="evidence" value="ECO:0007669"/>
    <property type="project" value="InterPro"/>
</dbReference>
<evidence type="ECO:0000259" key="5">
    <source>
        <dbReference type="Pfam" id="PF00496"/>
    </source>
</evidence>
<dbReference type="GO" id="GO:0015833">
    <property type="term" value="P:peptide transport"/>
    <property type="evidence" value="ECO:0007669"/>
    <property type="project" value="TreeGrafter"/>
</dbReference>
<evidence type="ECO:0000256" key="1">
    <source>
        <dbReference type="ARBA" id="ARBA00005695"/>
    </source>
</evidence>
<dbReference type="Gene3D" id="3.90.76.10">
    <property type="entry name" value="Dipeptide-binding Protein, Domain 1"/>
    <property type="match status" value="1"/>
</dbReference>
<feature type="domain" description="Solute-binding protein family 5" evidence="5">
    <location>
        <begin position="96"/>
        <end position="461"/>
    </location>
</feature>
<dbReference type="InterPro" id="IPR030678">
    <property type="entry name" value="Peptide/Ni-bd"/>
</dbReference>
<name>A0A6G7XED0_9MICO</name>
<keyword evidence="7" id="KW-1185">Reference proteome</keyword>
<comment type="similarity">
    <text evidence="1">Belongs to the bacterial solute-binding protein 5 family.</text>
</comment>
<evidence type="ECO:0000313" key="7">
    <source>
        <dbReference type="Proteomes" id="UP000502677"/>
    </source>
</evidence>
<accession>A0A6G7XED0</accession>
<dbReference type="Proteomes" id="UP000502677">
    <property type="component" value="Chromosome"/>
</dbReference>
<feature type="chain" id="PRO_5039092016" evidence="4">
    <location>
        <begin position="24"/>
        <end position="543"/>
    </location>
</feature>
<dbReference type="KEGG" id="lvi:G7068_06145"/>
<dbReference type="PROSITE" id="PS51257">
    <property type="entry name" value="PROKAR_LIPOPROTEIN"/>
    <property type="match status" value="1"/>
</dbReference>
<dbReference type="Pfam" id="PF00496">
    <property type="entry name" value="SBP_bac_5"/>
    <property type="match status" value="1"/>
</dbReference>
<keyword evidence="3 4" id="KW-0732">Signal</keyword>
<dbReference type="InterPro" id="IPR000914">
    <property type="entry name" value="SBP_5_dom"/>
</dbReference>
<sequence>MQKVLSRSLRRRIGTAAALVATAALVLTGCATSGSSGGDAAPDVKLVDTGKDIDQVTVAFPGSLANLYIGQESGILNYNLAATVQEGLVGQDSSGKVVPAIAESWTTPDDSTFVFKLRKDARFQNGDPVTADDVVFSIKQAADPEASPGIYYYLTNLASVEKTGDDEVTVKSKTPDATFLVGLSNAGAVVITQQKFWEAHKGNIGTSDSLILGTGPYKVTEFQPDSHVTLERVDTWWGGVPKAKSIRVNFIPDANTRLAAAKKGDIDIAFNVPINQAAEWSKIDGMRLEALNDLSYVGLLFDQNVKPFDNVDVRTAIAESIDRDAIADKLLRGYGEKATAIMTPESLSAAYDGKEARKELAKVPQHDFDLDAAKKLLAGTDAKGLKTELTYPNTGPQLGIAAQAIAENLKKIGMEVTVKEVPIEEWLATIGDGKHGLGFMWYFSTTGDPAEVNGYLLGADNPNAFKSDEATNLIAEANALVDPKERAQKLIELETLNANETVNAPIWWGKSLTAFSNTVGVTDYSPYTFTGVWGAKLFAAEVK</sequence>
<dbReference type="GO" id="GO:1904680">
    <property type="term" value="F:peptide transmembrane transporter activity"/>
    <property type="evidence" value="ECO:0007669"/>
    <property type="project" value="TreeGrafter"/>
</dbReference>
<dbReference type="RefSeq" id="WP_166290277.1">
    <property type="nucleotide sequence ID" value="NZ_CP049863.1"/>
</dbReference>
<evidence type="ECO:0000256" key="3">
    <source>
        <dbReference type="ARBA" id="ARBA00022729"/>
    </source>
</evidence>
<gene>
    <name evidence="6" type="ORF">G7068_06145</name>
</gene>
<evidence type="ECO:0000256" key="4">
    <source>
        <dbReference type="SAM" id="SignalP"/>
    </source>
</evidence>
<dbReference type="PANTHER" id="PTHR30290">
    <property type="entry name" value="PERIPLASMIC BINDING COMPONENT OF ABC TRANSPORTER"/>
    <property type="match status" value="1"/>
</dbReference>